<organism evidence="2 3">
    <name type="scientific">[Clostridium] polysaccharolyticum</name>
    <dbReference type="NCBI Taxonomy" id="29364"/>
    <lineage>
        <taxon>Bacteria</taxon>
        <taxon>Bacillati</taxon>
        <taxon>Bacillota</taxon>
        <taxon>Clostridia</taxon>
        <taxon>Lachnospirales</taxon>
        <taxon>Lachnospiraceae</taxon>
    </lineage>
</organism>
<evidence type="ECO:0000256" key="1">
    <source>
        <dbReference type="SAM" id="Phobius"/>
    </source>
</evidence>
<dbReference type="EMBL" id="FOHN01000004">
    <property type="protein sequence ID" value="SES86344.1"/>
    <property type="molecule type" value="Genomic_DNA"/>
</dbReference>
<gene>
    <name evidence="2" type="ORF">SAMN04487772_104151</name>
</gene>
<evidence type="ECO:0000313" key="2">
    <source>
        <dbReference type="EMBL" id="SES86344.1"/>
    </source>
</evidence>
<proteinExistence type="predicted"/>
<keyword evidence="1" id="KW-0472">Membrane</keyword>
<keyword evidence="1" id="KW-1133">Transmembrane helix</keyword>
<reference evidence="2 3" key="1">
    <citation type="submission" date="2016-10" db="EMBL/GenBank/DDBJ databases">
        <authorList>
            <person name="de Groot N.N."/>
        </authorList>
    </citation>
    <scope>NUCLEOTIDE SEQUENCE [LARGE SCALE GENOMIC DNA]</scope>
    <source>
        <strain evidence="2 3">DSM 1801</strain>
    </source>
</reference>
<name>A0A1H9ZYA4_9FIRM</name>
<feature type="transmembrane region" description="Helical" evidence="1">
    <location>
        <begin position="6"/>
        <end position="25"/>
    </location>
</feature>
<dbReference type="RefSeq" id="WP_092476724.1">
    <property type="nucleotide sequence ID" value="NZ_FOHN01000004.1"/>
</dbReference>
<dbReference type="STRING" id="29364.SAMN04487772_104151"/>
<protein>
    <submittedName>
        <fullName evidence="2">Uncharacterized protein</fullName>
    </submittedName>
</protein>
<accession>A0A1H9ZYA4</accession>
<sequence>MIKKRIIGVILIAIIIILGLFIWKVQGNKKSKIKEVLNCEYHIEKEEYEEQYNCFKDNFTMKKGAEYKLKWNVTLSSGDCVLKVENSNKEKLWEEKVTADDNFEKDITLEGEGDAVVYIEINEETEGKTSLIIDELVK</sequence>
<keyword evidence="3" id="KW-1185">Reference proteome</keyword>
<evidence type="ECO:0000313" key="3">
    <source>
        <dbReference type="Proteomes" id="UP000199800"/>
    </source>
</evidence>
<keyword evidence="1" id="KW-0812">Transmembrane</keyword>
<dbReference type="AlphaFoldDB" id="A0A1H9ZYA4"/>
<dbReference type="Proteomes" id="UP000199800">
    <property type="component" value="Unassembled WGS sequence"/>
</dbReference>